<evidence type="ECO:0000313" key="1">
    <source>
        <dbReference type="EMBL" id="MPM60101.1"/>
    </source>
</evidence>
<reference evidence="1" key="1">
    <citation type="submission" date="2019-08" db="EMBL/GenBank/DDBJ databases">
        <authorList>
            <person name="Kucharzyk K."/>
            <person name="Murdoch R.W."/>
            <person name="Higgins S."/>
            <person name="Loffler F."/>
        </authorList>
    </citation>
    <scope>NUCLEOTIDE SEQUENCE</scope>
</reference>
<accession>A0A645B661</accession>
<dbReference type="EMBL" id="VSSQ01017629">
    <property type="protein sequence ID" value="MPM60101.1"/>
    <property type="molecule type" value="Genomic_DNA"/>
</dbReference>
<proteinExistence type="predicted"/>
<name>A0A645B661_9ZZZZ</name>
<dbReference type="AlphaFoldDB" id="A0A645B661"/>
<gene>
    <name evidence="1" type="ORF">SDC9_106948</name>
</gene>
<sequence>MGAKTESREYIDGEFIEGPVDCKFYFSNIALIDIISYDIIDPKLKILGGFSLAANSSLVGHGLLRGRYLWYGSSDEINDNIQVGDMYDDNGVNAGLIAGVGTGGDFWQLNLCYTYFFVDMCRNREFNQEAAFSATNSVVELSFLLFLERL</sequence>
<protein>
    <submittedName>
        <fullName evidence="1">Uncharacterized protein</fullName>
    </submittedName>
</protein>
<comment type="caution">
    <text evidence="1">The sequence shown here is derived from an EMBL/GenBank/DDBJ whole genome shotgun (WGS) entry which is preliminary data.</text>
</comment>
<organism evidence="1">
    <name type="scientific">bioreactor metagenome</name>
    <dbReference type="NCBI Taxonomy" id="1076179"/>
    <lineage>
        <taxon>unclassified sequences</taxon>
        <taxon>metagenomes</taxon>
        <taxon>ecological metagenomes</taxon>
    </lineage>
</organism>